<dbReference type="EMBL" id="AJYB01000078">
    <property type="protein sequence ID" value="EIM05379.1"/>
    <property type="molecule type" value="Genomic_DNA"/>
</dbReference>
<dbReference type="AlphaFoldDB" id="A0AA87IIM0"/>
<evidence type="ECO:0000313" key="2">
    <source>
        <dbReference type="EMBL" id="EIM05379.1"/>
    </source>
</evidence>
<dbReference type="Proteomes" id="UP000004725">
    <property type="component" value="Unassembled WGS sequence"/>
</dbReference>
<evidence type="ECO:0000313" key="3">
    <source>
        <dbReference type="Proteomes" id="UP000004725"/>
    </source>
</evidence>
<feature type="non-terminal residue" evidence="2">
    <location>
        <position position="1"/>
    </location>
</feature>
<keyword evidence="1" id="KW-0812">Transmembrane</keyword>
<feature type="transmembrane region" description="Helical" evidence="1">
    <location>
        <begin position="66"/>
        <end position="90"/>
    </location>
</feature>
<organism evidence="2 3">
    <name type="scientific">Planococcus antarcticus DSM 14505</name>
    <dbReference type="NCBI Taxonomy" id="1185653"/>
    <lineage>
        <taxon>Bacteria</taxon>
        <taxon>Bacillati</taxon>
        <taxon>Bacillota</taxon>
        <taxon>Bacilli</taxon>
        <taxon>Bacillales</taxon>
        <taxon>Caryophanaceae</taxon>
        <taxon>Planococcus</taxon>
    </lineage>
</organism>
<keyword evidence="1" id="KW-1133">Transmembrane helix</keyword>
<name>A0AA87IIM0_9BACL</name>
<proteinExistence type="predicted"/>
<protein>
    <submittedName>
        <fullName evidence="2">Uncharacterized protein</fullName>
    </submittedName>
</protein>
<keyword evidence="1" id="KW-0472">Membrane</keyword>
<accession>A0AA87IIM0</accession>
<reference evidence="2 3" key="1">
    <citation type="journal article" date="2012" name="J. Bacteriol.">
        <title>Genome Sequence of the Antarctic Psychrophile Bacterium Planococcus antarcticus DSM 14505.</title>
        <authorList>
            <person name="Margolles A."/>
            <person name="Gueimonde M."/>
            <person name="Sanchez B."/>
        </authorList>
    </citation>
    <scope>NUCLEOTIDE SEQUENCE [LARGE SCALE GENOMIC DNA]</scope>
    <source>
        <strain evidence="2 3">DSM 14505</strain>
    </source>
</reference>
<evidence type="ECO:0000256" key="1">
    <source>
        <dbReference type="SAM" id="Phobius"/>
    </source>
</evidence>
<feature type="transmembrane region" description="Helical" evidence="1">
    <location>
        <begin position="102"/>
        <end position="122"/>
    </location>
</feature>
<comment type="caution">
    <text evidence="2">The sequence shown here is derived from an EMBL/GenBank/DDBJ whole genome shotgun (WGS) entry which is preliminary data.</text>
</comment>
<gene>
    <name evidence="2" type="ORF">A1A1_16480</name>
</gene>
<feature type="transmembrane region" description="Helical" evidence="1">
    <location>
        <begin position="6"/>
        <end position="26"/>
    </location>
</feature>
<sequence>FRRLNHTRFICGFFCFFSKLAVAFHFTTSRIMFLILNGKKEDSFKNNVSLYSIESILRYRKVAWRIWWLFIGIVLISITAVQFGSNLWFWRPVTMEGPYQHAVLFVTYLIPFTSLIIPMLFSKSVMLIQKNRAGEPNEY</sequence>